<proteinExistence type="predicted"/>
<dbReference type="GO" id="GO:0003677">
    <property type="term" value="F:DNA binding"/>
    <property type="evidence" value="ECO:0007669"/>
    <property type="project" value="InterPro"/>
</dbReference>
<evidence type="ECO:0000259" key="6">
    <source>
        <dbReference type="PROSITE" id="PS50048"/>
    </source>
</evidence>
<evidence type="ECO:0000256" key="5">
    <source>
        <dbReference type="SAM" id="MobiDB-lite"/>
    </source>
</evidence>
<evidence type="ECO:0000256" key="1">
    <source>
        <dbReference type="ARBA" id="ARBA00004123"/>
    </source>
</evidence>
<feature type="compositionally biased region" description="Low complexity" evidence="5">
    <location>
        <begin position="730"/>
        <end position="759"/>
    </location>
</feature>
<keyword evidence="8" id="KW-1185">Reference proteome</keyword>
<feature type="region of interest" description="Disordered" evidence="5">
    <location>
        <begin position="710"/>
        <end position="783"/>
    </location>
</feature>
<dbReference type="STRING" id="743788.S8E4U3"/>
<dbReference type="GO" id="GO:0000981">
    <property type="term" value="F:DNA-binding transcription factor activity, RNA polymerase II-specific"/>
    <property type="evidence" value="ECO:0007669"/>
    <property type="project" value="InterPro"/>
</dbReference>
<keyword evidence="4" id="KW-0175">Coiled coil</keyword>
<dbReference type="InterPro" id="IPR007219">
    <property type="entry name" value="XnlR_reg_dom"/>
</dbReference>
<evidence type="ECO:0000313" key="7">
    <source>
        <dbReference type="EMBL" id="EPS98408.1"/>
    </source>
</evidence>
<feature type="coiled-coil region" evidence="4">
    <location>
        <begin position="119"/>
        <end position="146"/>
    </location>
</feature>
<keyword evidence="3" id="KW-0539">Nucleus</keyword>
<gene>
    <name evidence="7" type="ORF">FOMPIDRAFT_1024689</name>
</gene>
<evidence type="ECO:0000313" key="8">
    <source>
        <dbReference type="Proteomes" id="UP000015241"/>
    </source>
</evidence>
<feature type="domain" description="Zn(2)-C6 fungal-type" evidence="6">
    <location>
        <begin position="24"/>
        <end position="55"/>
    </location>
</feature>
<dbReference type="InterPro" id="IPR001138">
    <property type="entry name" value="Zn2Cys6_DnaBD"/>
</dbReference>
<keyword evidence="2" id="KW-0479">Metal-binding</keyword>
<reference evidence="7 8" key="1">
    <citation type="journal article" date="2012" name="Science">
        <title>The Paleozoic origin of enzymatic lignin decomposition reconstructed from 31 fungal genomes.</title>
        <authorList>
            <person name="Floudas D."/>
            <person name="Binder M."/>
            <person name="Riley R."/>
            <person name="Barry K."/>
            <person name="Blanchette R.A."/>
            <person name="Henrissat B."/>
            <person name="Martinez A.T."/>
            <person name="Otillar R."/>
            <person name="Spatafora J.W."/>
            <person name="Yadav J.S."/>
            <person name="Aerts A."/>
            <person name="Benoit I."/>
            <person name="Boyd A."/>
            <person name="Carlson A."/>
            <person name="Copeland A."/>
            <person name="Coutinho P.M."/>
            <person name="de Vries R.P."/>
            <person name="Ferreira P."/>
            <person name="Findley K."/>
            <person name="Foster B."/>
            <person name="Gaskell J."/>
            <person name="Glotzer D."/>
            <person name="Gorecki P."/>
            <person name="Heitman J."/>
            <person name="Hesse C."/>
            <person name="Hori C."/>
            <person name="Igarashi K."/>
            <person name="Jurgens J.A."/>
            <person name="Kallen N."/>
            <person name="Kersten P."/>
            <person name="Kohler A."/>
            <person name="Kuees U."/>
            <person name="Kumar T.K.A."/>
            <person name="Kuo A."/>
            <person name="LaButti K."/>
            <person name="Larrondo L.F."/>
            <person name="Lindquist E."/>
            <person name="Ling A."/>
            <person name="Lombard V."/>
            <person name="Lucas S."/>
            <person name="Lundell T."/>
            <person name="Martin R."/>
            <person name="McLaughlin D.J."/>
            <person name="Morgenstern I."/>
            <person name="Morin E."/>
            <person name="Murat C."/>
            <person name="Nagy L.G."/>
            <person name="Nolan M."/>
            <person name="Ohm R.A."/>
            <person name="Patyshakuliyeva A."/>
            <person name="Rokas A."/>
            <person name="Ruiz-Duenas F.J."/>
            <person name="Sabat G."/>
            <person name="Salamov A."/>
            <person name="Samejima M."/>
            <person name="Schmutz J."/>
            <person name="Slot J.C."/>
            <person name="St John F."/>
            <person name="Stenlid J."/>
            <person name="Sun H."/>
            <person name="Sun S."/>
            <person name="Syed K."/>
            <person name="Tsang A."/>
            <person name="Wiebenga A."/>
            <person name="Young D."/>
            <person name="Pisabarro A."/>
            <person name="Eastwood D.C."/>
            <person name="Martin F."/>
            <person name="Cullen D."/>
            <person name="Grigoriev I.V."/>
            <person name="Hibbett D.S."/>
        </authorList>
    </citation>
    <scope>NUCLEOTIDE SEQUENCE</scope>
    <source>
        <strain evidence="8">FP-58527</strain>
    </source>
</reference>
<dbReference type="CDD" id="cd00067">
    <property type="entry name" value="GAL4"/>
    <property type="match status" value="1"/>
</dbReference>
<dbReference type="GO" id="GO:0006351">
    <property type="term" value="P:DNA-templated transcription"/>
    <property type="evidence" value="ECO:0007669"/>
    <property type="project" value="InterPro"/>
</dbReference>
<dbReference type="PANTHER" id="PTHR31001">
    <property type="entry name" value="UNCHARACTERIZED TRANSCRIPTIONAL REGULATORY PROTEIN"/>
    <property type="match status" value="1"/>
</dbReference>
<dbReference type="InParanoid" id="S8E4U3"/>
<dbReference type="Proteomes" id="UP000015241">
    <property type="component" value="Unassembled WGS sequence"/>
</dbReference>
<dbReference type="GO" id="GO:0005634">
    <property type="term" value="C:nucleus"/>
    <property type="evidence" value="ECO:0007669"/>
    <property type="project" value="UniProtKB-SubCell"/>
</dbReference>
<dbReference type="Pfam" id="PF04082">
    <property type="entry name" value="Fungal_trans"/>
    <property type="match status" value="1"/>
</dbReference>
<protein>
    <recommendedName>
        <fullName evidence="6">Zn(2)-C6 fungal-type domain-containing protein</fullName>
    </recommendedName>
</protein>
<dbReference type="Gene3D" id="4.10.240.10">
    <property type="entry name" value="Zn(2)-C6 fungal-type DNA-binding domain"/>
    <property type="match status" value="1"/>
</dbReference>
<evidence type="ECO:0000256" key="2">
    <source>
        <dbReference type="ARBA" id="ARBA00022723"/>
    </source>
</evidence>
<name>S8E4U3_FOMSC</name>
<dbReference type="AlphaFoldDB" id="S8E4U3"/>
<evidence type="ECO:0000256" key="3">
    <source>
        <dbReference type="ARBA" id="ARBA00023242"/>
    </source>
</evidence>
<dbReference type="GO" id="GO:0008270">
    <property type="term" value="F:zinc ion binding"/>
    <property type="evidence" value="ECO:0007669"/>
    <property type="project" value="InterPro"/>
</dbReference>
<dbReference type="SMART" id="SM00906">
    <property type="entry name" value="Fungal_trans"/>
    <property type="match status" value="1"/>
</dbReference>
<dbReference type="Pfam" id="PF00172">
    <property type="entry name" value="Zn_clus"/>
    <property type="match status" value="1"/>
</dbReference>
<dbReference type="PROSITE" id="PS50048">
    <property type="entry name" value="ZN2_CY6_FUNGAL_2"/>
    <property type="match status" value="1"/>
</dbReference>
<comment type="subcellular location">
    <subcellularLocation>
        <location evidence="1">Nucleus</location>
    </subcellularLocation>
</comment>
<dbReference type="PANTHER" id="PTHR31001:SF89">
    <property type="entry name" value="ZN(2)-C6 FUNGAL-TYPE DOMAIN-CONTAINING PROTEIN"/>
    <property type="match status" value="1"/>
</dbReference>
<dbReference type="HOGENOM" id="CLU_011553_0_0_1"/>
<dbReference type="CDD" id="cd12148">
    <property type="entry name" value="fungal_TF_MHR"/>
    <property type="match status" value="1"/>
</dbReference>
<dbReference type="OrthoDB" id="6780543at2759"/>
<dbReference type="SUPFAM" id="SSF57701">
    <property type="entry name" value="Zn2/Cys6 DNA-binding domain"/>
    <property type="match status" value="1"/>
</dbReference>
<evidence type="ECO:0000256" key="4">
    <source>
        <dbReference type="SAM" id="Coils"/>
    </source>
</evidence>
<accession>S8E4U3</accession>
<dbReference type="EMBL" id="KE504166">
    <property type="protein sequence ID" value="EPS98408.1"/>
    <property type="molecule type" value="Genomic_DNA"/>
</dbReference>
<dbReference type="InterPro" id="IPR050613">
    <property type="entry name" value="Sec_Metabolite_Reg"/>
</dbReference>
<organism evidence="7 8">
    <name type="scientific">Fomitopsis schrenkii</name>
    <name type="common">Brown rot fungus</name>
    <dbReference type="NCBI Taxonomy" id="2126942"/>
    <lineage>
        <taxon>Eukaryota</taxon>
        <taxon>Fungi</taxon>
        <taxon>Dikarya</taxon>
        <taxon>Basidiomycota</taxon>
        <taxon>Agaricomycotina</taxon>
        <taxon>Agaricomycetes</taxon>
        <taxon>Polyporales</taxon>
        <taxon>Fomitopsis</taxon>
    </lineage>
</organism>
<sequence>MSDDGHSSQNGGNKAAQRTRRVLNCAPCRKNKLKCDRKRPCSSCQLRKSESSCRYEDEGYGGQGQWRFVGPQGETMETYEPEPASDPESDNGINVPAAEQVCSFPVAVPSVAPAVHGSDVDMANEIAMVRQQLEALERQLKESKQGIPLPAVASLRAATQESQADVEMAFDAPQIQNSPGLFLGPTSDVFAVNQFAGGRPSQGSMSYPYHLPILDVRHHDPDLVAQLPDQNIVEYLINHYFEYCNWIYRFVHEPSIRGAWKRFRSGQPMSRVELATVCVVIAITIRYLPLDHALFRTLRGSAIELGNNYFKVSCDLLERHREITPTHRTYTLELVELVLSQTHYLIFSEKRREEVWVLCGELVTITTAMGLHRDPQNAFPVEVAERRRWAWWNLMLVERWHAFSLGRPIRISADHFDVKLPAYNPHSVGEERRFLPNIALFKLMHISAATSDEAMANIKVTLPILQERDKLLTDWFDELPKEVFMGHQELTDNLVSPLPHVRRLAVQATILRGLYNYIRFTLHRPNILLPMSLDIAIQCASDLIALMAQAHDSNTPGHFIWGPCQTFSVAMFFSLQIIVNPAQARANLYQEQIKKAITLFKPDCCLPGIADGAITILGTLSPLFQSDLLANPTPEVTREKQEILQLVNNMTYPHREMPDLDAFNVPDADFSFPQTGWITSSPTRASSAASSKSSNFGYVEPTPMYASAAWTQQQQSALDPRAYARPGPPSDSGHSSYSAHSPPALSPGASSESSGSSSPDVGNHVPQWVGAQPSSPPETMGWPFEYQSQGNLVGDKMFDINTYYDVPGALAPTLQYNVDANANPIRVNNNRQGYSF</sequence>
<dbReference type="InterPro" id="IPR036864">
    <property type="entry name" value="Zn2-C6_fun-type_DNA-bd_sf"/>
</dbReference>
<dbReference type="eggNOG" id="ENOG502SI49">
    <property type="taxonomic scope" value="Eukaryota"/>
</dbReference>